<dbReference type="Proteomes" id="UP001262582">
    <property type="component" value="Unassembled WGS sequence"/>
</dbReference>
<name>A0ABU3D3E7_9FLAO</name>
<keyword evidence="3" id="KW-1185">Reference proteome</keyword>
<proteinExistence type="predicted"/>
<dbReference type="EMBL" id="JAVRHK010000003">
    <property type="protein sequence ID" value="MDT0676060.1"/>
    <property type="molecule type" value="Genomic_DNA"/>
</dbReference>
<comment type="caution">
    <text evidence="2">The sequence shown here is derived from an EMBL/GenBank/DDBJ whole genome shotgun (WGS) entry which is preliminary data.</text>
</comment>
<dbReference type="PROSITE" id="PS51257">
    <property type="entry name" value="PROKAR_LIPOPROTEIN"/>
    <property type="match status" value="1"/>
</dbReference>
<sequence>MKKPIKIILLILLPLSILSCSNNDDNIEEEKIYYDLMINNETSDDIDIFLNTVSDTRGFVNNGSIAAGGEMLINDLEANVTYEIRAVNSGEPVENFLIEIPFENDNAEQQSILIER</sequence>
<evidence type="ECO:0000313" key="2">
    <source>
        <dbReference type="EMBL" id="MDT0676060.1"/>
    </source>
</evidence>
<accession>A0ABU3D3E7</accession>
<dbReference type="RefSeq" id="WP_311502453.1">
    <property type="nucleotide sequence ID" value="NZ_JAVRHK010000003.1"/>
</dbReference>
<organism evidence="2 3">
    <name type="scientific">Autumnicola musiva</name>
    <dbReference type="NCBI Taxonomy" id="3075589"/>
    <lineage>
        <taxon>Bacteria</taxon>
        <taxon>Pseudomonadati</taxon>
        <taxon>Bacteroidota</taxon>
        <taxon>Flavobacteriia</taxon>
        <taxon>Flavobacteriales</taxon>
        <taxon>Flavobacteriaceae</taxon>
        <taxon>Autumnicola</taxon>
    </lineage>
</organism>
<evidence type="ECO:0000313" key="3">
    <source>
        <dbReference type="Proteomes" id="UP001262582"/>
    </source>
</evidence>
<feature type="chain" id="PRO_5045608608" evidence="1">
    <location>
        <begin position="25"/>
        <end position="116"/>
    </location>
</feature>
<evidence type="ECO:0000256" key="1">
    <source>
        <dbReference type="SAM" id="SignalP"/>
    </source>
</evidence>
<keyword evidence="1" id="KW-0732">Signal</keyword>
<gene>
    <name evidence="2" type="ORF">RM539_05630</name>
</gene>
<protein>
    <submittedName>
        <fullName evidence="2">Uncharacterized protein</fullName>
    </submittedName>
</protein>
<reference evidence="2 3" key="1">
    <citation type="submission" date="2023-09" db="EMBL/GenBank/DDBJ databases">
        <authorList>
            <person name="Rey-Velasco X."/>
        </authorList>
    </citation>
    <scope>NUCLEOTIDE SEQUENCE [LARGE SCALE GENOMIC DNA]</scope>
    <source>
        <strain evidence="2 3">F117</strain>
    </source>
</reference>
<feature type="signal peptide" evidence="1">
    <location>
        <begin position="1"/>
        <end position="24"/>
    </location>
</feature>